<keyword evidence="3" id="KW-1185">Reference proteome</keyword>
<dbReference type="NCBIfam" id="TIGR00778">
    <property type="entry name" value="ahpD_dom"/>
    <property type="match status" value="1"/>
</dbReference>
<dbReference type="Gene3D" id="1.20.1290.10">
    <property type="entry name" value="AhpD-like"/>
    <property type="match status" value="1"/>
</dbReference>
<dbReference type="GO" id="GO:0051920">
    <property type="term" value="F:peroxiredoxin activity"/>
    <property type="evidence" value="ECO:0007669"/>
    <property type="project" value="InterPro"/>
</dbReference>
<organism evidence="2 3">
    <name type="scientific">Flagellimonas olearia</name>
    <dbReference type="NCBI Taxonomy" id="552546"/>
    <lineage>
        <taxon>Bacteria</taxon>
        <taxon>Pseudomonadati</taxon>
        <taxon>Bacteroidota</taxon>
        <taxon>Flavobacteriia</taxon>
        <taxon>Flavobacteriales</taxon>
        <taxon>Flavobacteriaceae</taxon>
        <taxon>Flagellimonas</taxon>
    </lineage>
</organism>
<reference evidence="2 3" key="1">
    <citation type="submission" date="2014-04" db="EMBL/GenBank/DDBJ databases">
        <title>Whole genome of Muricauda olearia.</title>
        <authorList>
            <person name="Zhang X.-H."/>
            <person name="Tang K."/>
        </authorList>
    </citation>
    <scope>NUCLEOTIDE SEQUENCE [LARGE SCALE GENOMIC DNA]</scope>
    <source>
        <strain evidence="2 3">Th120</strain>
    </source>
</reference>
<sequence>MEQRIQIDETEPLAYKAMFGLEAYLKQGKLSTLHYELIKIRASQLNGCAFCINMHTQAALKMGENPKRLFLLDAWWDTDLFSEEEKVILKMTEEITMVHDQGLTQETYEKAIVRFDAGYVSQVIMAIVTINAWNRIAISTQKPLGN</sequence>
<feature type="domain" description="Carboxymuconolactone decarboxylase-like" evidence="1">
    <location>
        <begin position="12"/>
        <end position="94"/>
    </location>
</feature>
<dbReference type="EMBL" id="JJMP01000001">
    <property type="protein sequence ID" value="RYC52989.1"/>
    <property type="molecule type" value="Genomic_DNA"/>
</dbReference>
<dbReference type="Pfam" id="PF02627">
    <property type="entry name" value="CMD"/>
    <property type="match status" value="1"/>
</dbReference>
<protein>
    <recommendedName>
        <fullName evidence="1">Carboxymuconolactone decarboxylase-like domain-containing protein</fullName>
    </recommendedName>
</protein>
<comment type="caution">
    <text evidence="2">The sequence shown here is derived from an EMBL/GenBank/DDBJ whole genome shotgun (WGS) entry which is preliminary data.</text>
</comment>
<dbReference type="RefSeq" id="WP_129652700.1">
    <property type="nucleotide sequence ID" value="NZ_ML142907.1"/>
</dbReference>
<dbReference type="SUPFAM" id="SSF69118">
    <property type="entry name" value="AhpD-like"/>
    <property type="match status" value="1"/>
</dbReference>
<evidence type="ECO:0000313" key="2">
    <source>
        <dbReference type="EMBL" id="RYC52989.1"/>
    </source>
</evidence>
<evidence type="ECO:0000259" key="1">
    <source>
        <dbReference type="Pfam" id="PF02627"/>
    </source>
</evidence>
<dbReference type="InterPro" id="IPR004675">
    <property type="entry name" value="AhpD_core"/>
</dbReference>
<dbReference type="AlphaFoldDB" id="A0A444VQN3"/>
<dbReference type="InterPro" id="IPR029032">
    <property type="entry name" value="AhpD-like"/>
</dbReference>
<dbReference type="PANTHER" id="PTHR35446">
    <property type="entry name" value="SI:CH211-175M2.5"/>
    <property type="match status" value="1"/>
</dbReference>
<dbReference type="InterPro" id="IPR003779">
    <property type="entry name" value="CMD-like"/>
</dbReference>
<gene>
    <name evidence="2" type="ORF">DN53_01835</name>
</gene>
<dbReference type="PANTHER" id="PTHR35446:SF2">
    <property type="entry name" value="CARBOXYMUCONOLACTONE DECARBOXYLASE-LIKE DOMAIN-CONTAINING PROTEIN"/>
    <property type="match status" value="1"/>
</dbReference>
<proteinExistence type="predicted"/>
<accession>A0A444VQN3</accession>
<name>A0A444VQN3_9FLAO</name>
<dbReference type="Proteomes" id="UP000290261">
    <property type="component" value="Unassembled WGS sequence"/>
</dbReference>
<evidence type="ECO:0000313" key="3">
    <source>
        <dbReference type="Proteomes" id="UP000290261"/>
    </source>
</evidence>